<evidence type="ECO:0000256" key="7">
    <source>
        <dbReference type="ARBA" id="ARBA00023049"/>
    </source>
</evidence>
<dbReference type="SUPFAM" id="SSF140990">
    <property type="entry name" value="FtsH protease domain-like"/>
    <property type="match status" value="1"/>
</dbReference>
<keyword evidence="8" id="KW-0067">ATP-binding</keyword>
<protein>
    <recommendedName>
        <fullName evidence="9">AAA+ ATPase domain-containing protein</fullName>
    </recommendedName>
</protein>
<dbReference type="GO" id="GO:0046872">
    <property type="term" value="F:metal ion binding"/>
    <property type="evidence" value="ECO:0007669"/>
    <property type="project" value="UniProtKB-KW"/>
</dbReference>
<keyword evidence="11" id="KW-1185">Reference proteome</keyword>
<evidence type="ECO:0000259" key="9">
    <source>
        <dbReference type="SMART" id="SM00382"/>
    </source>
</evidence>
<comment type="cofactor">
    <cofactor evidence="1">
        <name>Zn(2+)</name>
        <dbReference type="ChEBI" id="CHEBI:29105"/>
    </cofactor>
</comment>
<dbReference type="InterPro" id="IPR000642">
    <property type="entry name" value="Peptidase_M41"/>
</dbReference>
<comment type="caution">
    <text evidence="10">The sequence shown here is derived from an EMBL/GenBank/DDBJ whole genome shotgun (WGS) entry which is preliminary data.</text>
</comment>
<dbReference type="Pfam" id="PF17862">
    <property type="entry name" value="AAA_lid_3"/>
    <property type="match status" value="1"/>
</dbReference>
<evidence type="ECO:0000256" key="1">
    <source>
        <dbReference type="ARBA" id="ARBA00001947"/>
    </source>
</evidence>
<feature type="domain" description="AAA+ ATPase" evidence="9">
    <location>
        <begin position="267"/>
        <end position="409"/>
    </location>
</feature>
<evidence type="ECO:0000256" key="2">
    <source>
        <dbReference type="ARBA" id="ARBA00010044"/>
    </source>
</evidence>
<dbReference type="GO" id="GO:0006508">
    <property type="term" value="P:proteolysis"/>
    <property type="evidence" value="ECO:0007669"/>
    <property type="project" value="UniProtKB-KW"/>
</dbReference>
<dbReference type="GO" id="GO:0005886">
    <property type="term" value="C:plasma membrane"/>
    <property type="evidence" value="ECO:0007669"/>
    <property type="project" value="TreeGrafter"/>
</dbReference>
<comment type="similarity">
    <text evidence="2">In the C-terminal section; belongs to the peptidase M41 family.</text>
</comment>
<dbReference type="GO" id="GO:0004176">
    <property type="term" value="F:ATP-dependent peptidase activity"/>
    <property type="evidence" value="ECO:0007669"/>
    <property type="project" value="InterPro"/>
</dbReference>
<gene>
    <name evidence="10" type="ORF">CJ014_00705</name>
</gene>
<dbReference type="GO" id="GO:0005524">
    <property type="term" value="F:ATP binding"/>
    <property type="evidence" value="ECO:0007669"/>
    <property type="project" value="UniProtKB-KW"/>
</dbReference>
<keyword evidence="6" id="KW-0862">Zinc</keyword>
<name>A0A2G9X135_9HYPH</name>
<dbReference type="PANTHER" id="PTHR23076:SF97">
    <property type="entry name" value="ATP-DEPENDENT ZINC METALLOPROTEASE YME1L1"/>
    <property type="match status" value="1"/>
</dbReference>
<dbReference type="InterPro" id="IPR041569">
    <property type="entry name" value="AAA_lid_3"/>
</dbReference>
<keyword evidence="5" id="KW-0378">Hydrolase</keyword>
<dbReference type="InterPro" id="IPR003959">
    <property type="entry name" value="ATPase_AAA_core"/>
</dbReference>
<dbReference type="EMBL" id="NQVN01000001">
    <property type="protein sequence ID" value="PIP00656.1"/>
    <property type="molecule type" value="Genomic_DNA"/>
</dbReference>
<comment type="similarity">
    <text evidence="8">Belongs to the AAA ATPase family.</text>
</comment>
<evidence type="ECO:0000313" key="10">
    <source>
        <dbReference type="EMBL" id="PIP00656.1"/>
    </source>
</evidence>
<dbReference type="PANTHER" id="PTHR23076">
    <property type="entry name" value="METALLOPROTEASE M41 FTSH"/>
    <property type="match status" value="1"/>
</dbReference>
<accession>A0A2G9X135</accession>
<evidence type="ECO:0000256" key="6">
    <source>
        <dbReference type="ARBA" id="ARBA00022833"/>
    </source>
</evidence>
<organism evidence="10 11">
    <name type="scientific">Pleomorphomonas carboxyditropha</name>
    <dbReference type="NCBI Taxonomy" id="2023338"/>
    <lineage>
        <taxon>Bacteria</taxon>
        <taxon>Pseudomonadati</taxon>
        <taxon>Pseudomonadota</taxon>
        <taxon>Alphaproteobacteria</taxon>
        <taxon>Hyphomicrobiales</taxon>
        <taxon>Pleomorphomonadaceae</taxon>
        <taxon>Pleomorphomonas</taxon>
    </lineage>
</organism>
<dbReference type="AlphaFoldDB" id="A0A2G9X135"/>
<dbReference type="Gene3D" id="1.20.58.760">
    <property type="entry name" value="Peptidase M41"/>
    <property type="match status" value="1"/>
</dbReference>
<dbReference type="Gene3D" id="1.10.8.60">
    <property type="match status" value="1"/>
</dbReference>
<dbReference type="OrthoDB" id="9809379at2"/>
<keyword evidence="8" id="KW-0547">Nucleotide-binding</keyword>
<dbReference type="InterPro" id="IPR003593">
    <property type="entry name" value="AAA+_ATPase"/>
</dbReference>
<sequence>MVTLVETRHRLTADDAESMDVGTLAMLGMLRRDVRRSSAAPLIYGRRGVYAVVVPDAMDVQAYAVDSAVHLLLMLSRVGRVPDFKVIGVDNGGWTSEFDSRRGSGALRALQRLQTRFRRIIFVGKLDDFSNLHVDVRAMMDGDVTMSERPHIEHLRGAMISVFGAVVTSADVVEAYRGDVELWSACMAQRTYLRDALTRMIAVLDAREHEAAREILKTATAAVPTVDLSETPTLDEMHGLGEAGEWARQLIEDLAAYGRGELPWSEIDRGALLSGPPGSGKTTFARSLAKSAGVRLIATSVTNWMSPAKGDGSFGPCVREMKRSFSDAAKSAPCVLFIDEIDAIGTRGETDKNSRWMHDFCNALLECVDGFEQRVGVVVVGATNYPDDVDPALRRSGRLDRHIRIPLPDAEARVAIMRWYLRGVADDLDLSPLVNRTNGLSGADLEKACRGARRRARRDGNRAVTIDDIAAELPAVRPVSAAASRIYAVHEAGHAVVAQLLGGAEIVDVSIVRELLVDVEAQPGGGLSRADYQPGNLSREQLIDEITVLLGGIAAEEVVLGRRYTGSGGHPQSDLARATSIAAGLHGTHGLGRQLTLVGLLSDDAQLMLRHPDVRRAVEETLQGCLARARNLVTEHRDAIDDIAERLVEHGRVSGSEIAEIVDRQLRLRLITH</sequence>
<dbReference type="CDD" id="cd19481">
    <property type="entry name" value="RecA-like_protease"/>
    <property type="match status" value="1"/>
</dbReference>
<dbReference type="Pfam" id="PF01434">
    <property type="entry name" value="Peptidase_M41"/>
    <property type="match status" value="1"/>
</dbReference>
<dbReference type="InterPro" id="IPR003960">
    <property type="entry name" value="ATPase_AAA_CS"/>
</dbReference>
<dbReference type="RefSeq" id="WP_100078600.1">
    <property type="nucleotide sequence ID" value="NZ_NQVN01000001.1"/>
</dbReference>
<keyword evidence="7" id="KW-0482">Metalloprotease</keyword>
<dbReference type="Gene3D" id="3.40.50.300">
    <property type="entry name" value="P-loop containing nucleotide triphosphate hydrolases"/>
    <property type="match status" value="1"/>
</dbReference>
<dbReference type="PROSITE" id="PS00674">
    <property type="entry name" value="AAA"/>
    <property type="match status" value="1"/>
</dbReference>
<evidence type="ECO:0000313" key="11">
    <source>
        <dbReference type="Proteomes" id="UP000231070"/>
    </source>
</evidence>
<evidence type="ECO:0000256" key="8">
    <source>
        <dbReference type="RuleBase" id="RU003651"/>
    </source>
</evidence>
<dbReference type="GO" id="GO:0016887">
    <property type="term" value="F:ATP hydrolysis activity"/>
    <property type="evidence" value="ECO:0007669"/>
    <property type="project" value="InterPro"/>
</dbReference>
<dbReference type="SMART" id="SM00382">
    <property type="entry name" value="AAA"/>
    <property type="match status" value="1"/>
</dbReference>
<dbReference type="Proteomes" id="UP000231070">
    <property type="component" value="Unassembled WGS sequence"/>
</dbReference>
<keyword evidence="3" id="KW-0645">Protease</keyword>
<proteinExistence type="inferred from homology"/>
<evidence type="ECO:0000256" key="3">
    <source>
        <dbReference type="ARBA" id="ARBA00022670"/>
    </source>
</evidence>
<evidence type="ECO:0000256" key="5">
    <source>
        <dbReference type="ARBA" id="ARBA00022801"/>
    </source>
</evidence>
<dbReference type="InterPro" id="IPR037219">
    <property type="entry name" value="Peptidase_M41-like"/>
</dbReference>
<keyword evidence="4" id="KW-0479">Metal-binding</keyword>
<dbReference type="GO" id="GO:0030163">
    <property type="term" value="P:protein catabolic process"/>
    <property type="evidence" value="ECO:0007669"/>
    <property type="project" value="TreeGrafter"/>
</dbReference>
<reference evidence="10 11" key="1">
    <citation type="submission" date="2017-08" db="EMBL/GenBank/DDBJ databases">
        <title>Pleomorphomonas carboxidotrophicus sp. nov., a new mesophilic hydrogenogenic carboxidotroph.</title>
        <authorList>
            <person name="Esquivel-Elizondo S."/>
            <person name="Krajmalnik-Brown R."/>
            <person name="Maldonado J."/>
        </authorList>
    </citation>
    <scope>NUCLEOTIDE SEQUENCE [LARGE SCALE GENOMIC DNA]</scope>
    <source>
        <strain evidence="10 11">SVCO-16</strain>
    </source>
</reference>
<dbReference type="InterPro" id="IPR027417">
    <property type="entry name" value="P-loop_NTPase"/>
</dbReference>
<dbReference type="SUPFAM" id="SSF52540">
    <property type="entry name" value="P-loop containing nucleoside triphosphate hydrolases"/>
    <property type="match status" value="1"/>
</dbReference>
<evidence type="ECO:0000256" key="4">
    <source>
        <dbReference type="ARBA" id="ARBA00022723"/>
    </source>
</evidence>
<dbReference type="Pfam" id="PF00004">
    <property type="entry name" value="AAA"/>
    <property type="match status" value="1"/>
</dbReference>
<dbReference type="GO" id="GO:0004222">
    <property type="term" value="F:metalloendopeptidase activity"/>
    <property type="evidence" value="ECO:0007669"/>
    <property type="project" value="InterPro"/>
</dbReference>